<feature type="signal peptide" evidence="1">
    <location>
        <begin position="1"/>
        <end position="27"/>
    </location>
</feature>
<dbReference type="EMBL" id="JBHRSV010000031">
    <property type="protein sequence ID" value="MFC2927393.1"/>
    <property type="molecule type" value="Genomic_DNA"/>
</dbReference>
<dbReference type="Proteomes" id="UP001595379">
    <property type="component" value="Unassembled WGS sequence"/>
</dbReference>
<protein>
    <submittedName>
        <fullName evidence="2">Uncharacterized protein</fullName>
    </submittedName>
</protein>
<feature type="chain" id="PRO_5045494926" evidence="1">
    <location>
        <begin position="28"/>
        <end position="333"/>
    </location>
</feature>
<keyword evidence="1" id="KW-0732">Signal</keyword>
<organism evidence="2 3">
    <name type="scientific">Hyphobacterium vulgare</name>
    <dbReference type="NCBI Taxonomy" id="1736751"/>
    <lineage>
        <taxon>Bacteria</taxon>
        <taxon>Pseudomonadati</taxon>
        <taxon>Pseudomonadota</taxon>
        <taxon>Alphaproteobacteria</taxon>
        <taxon>Maricaulales</taxon>
        <taxon>Maricaulaceae</taxon>
        <taxon>Hyphobacterium</taxon>
    </lineage>
</organism>
<evidence type="ECO:0000313" key="3">
    <source>
        <dbReference type="Proteomes" id="UP001595379"/>
    </source>
</evidence>
<reference evidence="3" key="1">
    <citation type="journal article" date="2019" name="Int. J. Syst. Evol. Microbiol.">
        <title>The Global Catalogue of Microorganisms (GCM) 10K type strain sequencing project: providing services to taxonomists for standard genome sequencing and annotation.</title>
        <authorList>
            <consortium name="The Broad Institute Genomics Platform"/>
            <consortium name="The Broad Institute Genome Sequencing Center for Infectious Disease"/>
            <person name="Wu L."/>
            <person name="Ma J."/>
        </authorList>
    </citation>
    <scope>NUCLEOTIDE SEQUENCE [LARGE SCALE GENOMIC DNA]</scope>
    <source>
        <strain evidence="3">KCTC 52487</strain>
    </source>
</reference>
<proteinExistence type="predicted"/>
<accession>A0ABV7A1C9</accession>
<keyword evidence="3" id="KW-1185">Reference proteome</keyword>
<sequence length="333" mass="36603">MPENKVNGVALVMAATLVWLNSPAANAAPWPLAQTDIRQTPHAAKQDSGLTAAEVRQEQRRQADLVEAVLDEIEDFTPDHRAFIADNDQAQADAMEALEVFRERMAAAITADLVAMAADTTNSYAARTATAANRHAAYTERTISSVDLDRFRNSGGRDDLAIAQYFLMAYRAEQMRQLARLYPQSEPVAQARQVADRLMAELGSLESVIEGREAAQAARIAEMRLYPAVRSDPATEQNFAAAFAASIWTQGEFAGSEIVRVNLISPGWTVRRNPITGVILSRDQRADLGVRRRDGRCFSYVVEFEQSYQGGGYGGTRMASGRDLEMLCENITP</sequence>
<comment type="caution">
    <text evidence="2">The sequence shown here is derived from an EMBL/GenBank/DDBJ whole genome shotgun (WGS) entry which is preliminary data.</text>
</comment>
<evidence type="ECO:0000256" key="1">
    <source>
        <dbReference type="SAM" id="SignalP"/>
    </source>
</evidence>
<name>A0ABV7A1C9_9PROT</name>
<evidence type="ECO:0000313" key="2">
    <source>
        <dbReference type="EMBL" id="MFC2927393.1"/>
    </source>
</evidence>
<gene>
    <name evidence="2" type="ORF">ACFOOR_14895</name>
</gene>
<dbReference type="RefSeq" id="WP_343165237.1">
    <property type="nucleotide sequence ID" value="NZ_JBHRSV010000031.1"/>
</dbReference>